<dbReference type="Proteomes" id="UP000887578">
    <property type="component" value="Unplaced"/>
</dbReference>
<keyword evidence="3" id="KW-1185">Reference proteome</keyword>
<keyword evidence="2" id="KW-1133">Transmembrane helix</keyword>
<evidence type="ECO:0000313" key="3">
    <source>
        <dbReference type="Proteomes" id="UP000887578"/>
    </source>
</evidence>
<reference evidence="4" key="1">
    <citation type="submission" date="2022-11" db="UniProtKB">
        <authorList>
            <consortium name="WormBaseParasite"/>
        </authorList>
    </citation>
    <scope>IDENTIFICATION</scope>
</reference>
<keyword evidence="2" id="KW-0812">Transmembrane</keyword>
<feature type="region of interest" description="Disordered" evidence="1">
    <location>
        <begin position="1"/>
        <end position="89"/>
    </location>
</feature>
<feature type="transmembrane region" description="Helical" evidence="2">
    <location>
        <begin position="147"/>
        <end position="173"/>
    </location>
</feature>
<evidence type="ECO:0000256" key="2">
    <source>
        <dbReference type="SAM" id="Phobius"/>
    </source>
</evidence>
<keyword evidence="2" id="KW-0472">Membrane</keyword>
<evidence type="ECO:0000313" key="4">
    <source>
        <dbReference type="WBParaSite" id="PDA_v2.g481.t1"/>
    </source>
</evidence>
<sequence>MEDLSHRNAAPDGVKSGKGVYVPKKEYDFGDEAQGKQYHGTIDDFSNFNNDDGNQNEREFDSSNFESDDKHSLDDLDEIQHNGDDGNDNINDVQTELRQLQDGGLMDDFPSFDGHEKQQHGRFRRYVYIESGGTTTISSGGFVAWSIWWILVVIVLPILVCCCIIGCISSCIYSSMR</sequence>
<feature type="compositionally biased region" description="Low complexity" evidence="1">
    <location>
        <begin position="43"/>
        <end position="53"/>
    </location>
</feature>
<dbReference type="AlphaFoldDB" id="A0A914QT22"/>
<organism evidence="3 4">
    <name type="scientific">Panagrolaimus davidi</name>
    <dbReference type="NCBI Taxonomy" id="227884"/>
    <lineage>
        <taxon>Eukaryota</taxon>
        <taxon>Metazoa</taxon>
        <taxon>Ecdysozoa</taxon>
        <taxon>Nematoda</taxon>
        <taxon>Chromadorea</taxon>
        <taxon>Rhabditida</taxon>
        <taxon>Tylenchina</taxon>
        <taxon>Panagrolaimomorpha</taxon>
        <taxon>Panagrolaimoidea</taxon>
        <taxon>Panagrolaimidae</taxon>
        <taxon>Panagrolaimus</taxon>
    </lineage>
</organism>
<evidence type="ECO:0000256" key="1">
    <source>
        <dbReference type="SAM" id="MobiDB-lite"/>
    </source>
</evidence>
<proteinExistence type="predicted"/>
<feature type="compositionally biased region" description="Basic and acidic residues" evidence="1">
    <location>
        <begin position="55"/>
        <end position="84"/>
    </location>
</feature>
<protein>
    <submittedName>
        <fullName evidence="4">Uncharacterized protein</fullName>
    </submittedName>
</protein>
<accession>A0A914QT22</accession>
<dbReference type="WBParaSite" id="PDA_v2.g481.t1">
    <property type="protein sequence ID" value="PDA_v2.g481.t1"/>
    <property type="gene ID" value="PDA_v2.g481"/>
</dbReference>
<name>A0A914QT22_9BILA</name>